<sequence length="276" mass="32970">MASYKRIKKDDWDLLVDLDYEFFYYLDRFYKLLNLPIALLPSGKKDNYKNILSVKQCDIHYENKNVLGNSTHFYVVNYSDCLNKELNRIINKHLNRIYDDIMKIKSKYGYKSSRRHRMPKIIHLNDTEFDSATFSSNYTEKVRTFSYEQLEKYIEKDFKGFGRLFSFLLNSGNYQKLGLIYPTYDHRLTINKHSQTSLNNGIVLFKDTDKDLKLTLKNQSISYKNRRSDCLFDKRTSLTLTNHDGVELKIYASSEFEDVDKFIQFCEKMYQINYLV</sequence>
<dbReference type="AlphaFoldDB" id="A0A9X4FDF0"/>
<accession>A0A9X4FDF0</accession>
<evidence type="ECO:0000313" key="2">
    <source>
        <dbReference type="Proteomes" id="UP001140973"/>
    </source>
</evidence>
<organism evidence="1 2">
    <name type="scientific">Vibrio aestuarianus</name>
    <dbReference type="NCBI Taxonomy" id="28171"/>
    <lineage>
        <taxon>Bacteria</taxon>
        <taxon>Pseudomonadati</taxon>
        <taxon>Pseudomonadota</taxon>
        <taxon>Gammaproteobacteria</taxon>
        <taxon>Vibrionales</taxon>
        <taxon>Vibrionaceae</taxon>
        <taxon>Vibrio</taxon>
    </lineage>
</organism>
<comment type="caution">
    <text evidence="1">The sequence shown here is derived from an EMBL/GenBank/DDBJ whole genome shotgun (WGS) entry which is preliminary data.</text>
</comment>
<dbReference type="EMBL" id="JAKNAP010000010">
    <property type="protein sequence ID" value="MDE1356653.1"/>
    <property type="molecule type" value="Genomic_DNA"/>
</dbReference>
<dbReference type="RefSeq" id="WP_119564740.1">
    <property type="nucleotide sequence ID" value="NZ_JAKNAP010000010.1"/>
</dbReference>
<gene>
    <name evidence="1" type="ORF">L9W73_04920</name>
</gene>
<evidence type="ECO:0000313" key="1">
    <source>
        <dbReference type="EMBL" id="MDE1356653.1"/>
    </source>
</evidence>
<reference evidence="1" key="1">
    <citation type="submission" date="2022-02" db="EMBL/GenBank/DDBJ databases">
        <title>Emergence and expansion in Europe of a Vibrio aestuarianus clonal complex pathogenic for oysters.</title>
        <authorList>
            <person name="Mesnil A."/>
            <person name="Travers M.-A."/>
        </authorList>
    </citation>
    <scope>NUCLEOTIDE SEQUENCE</scope>
    <source>
        <strain evidence="1">151-ITT-15-cp-1</strain>
    </source>
</reference>
<dbReference type="Proteomes" id="UP001140973">
    <property type="component" value="Unassembled WGS sequence"/>
</dbReference>
<protein>
    <submittedName>
        <fullName evidence="1">Uncharacterized protein</fullName>
    </submittedName>
</protein>
<name>A0A9X4FDF0_9VIBR</name>
<proteinExistence type="predicted"/>